<evidence type="ECO:0000256" key="14">
    <source>
        <dbReference type="ARBA" id="ARBA00040106"/>
    </source>
</evidence>
<organism evidence="22 23">
    <name type="scientific">Xenopus laevis</name>
    <name type="common">African clawed frog</name>
    <dbReference type="NCBI Taxonomy" id="8355"/>
    <lineage>
        <taxon>Eukaryota</taxon>
        <taxon>Metazoa</taxon>
        <taxon>Chordata</taxon>
        <taxon>Craniata</taxon>
        <taxon>Vertebrata</taxon>
        <taxon>Euteleostomi</taxon>
        <taxon>Amphibia</taxon>
        <taxon>Batrachia</taxon>
        <taxon>Anura</taxon>
        <taxon>Pipoidea</taxon>
        <taxon>Pipidae</taxon>
        <taxon>Xenopodinae</taxon>
        <taxon>Xenopus</taxon>
        <taxon>Xenopus</taxon>
    </lineage>
</organism>
<evidence type="ECO:0000256" key="11">
    <source>
        <dbReference type="ARBA" id="ARBA00023180"/>
    </source>
</evidence>
<dbReference type="GO" id="GO:0009897">
    <property type="term" value="C:external side of plasma membrane"/>
    <property type="evidence" value="ECO:0000318"/>
    <property type="project" value="GO_Central"/>
</dbReference>
<keyword evidence="3 19" id="KW-0812">Transmembrane</keyword>
<keyword evidence="12" id="KW-0393">Immunoglobulin domain</keyword>
<keyword evidence="22" id="KW-1185">Reference proteome</keyword>
<feature type="compositionally biased region" description="Pro residues" evidence="18">
    <location>
        <begin position="526"/>
        <end position="556"/>
    </location>
</feature>
<keyword evidence="6" id="KW-0677">Repeat</keyword>
<evidence type="ECO:0000256" key="7">
    <source>
        <dbReference type="ARBA" id="ARBA00022889"/>
    </source>
</evidence>
<feature type="signal peptide" evidence="20">
    <location>
        <begin position="1"/>
        <end position="21"/>
    </location>
</feature>
<keyword evidence="7" id="KW-0130">Cell adhesion</keyword>
<feature type="domain" description="Ig-like" evidence="21">
    <location>
        <begin position="852"/>
        <end position="945"/>
    </location>
</feature>
<feature type="domain" description="Ig-like" evidence="21">
    <location>
        <begin position="950"/>
        <end position="1031"/>
    </location>
</feature>
<dbReference type="AlphaFoldDB" id="A0A8J1LAN2"/>
<dbReference type="InterPro" id="IPR013106">
    <property type="entry name" value="Ig_V-set"/>
</dbReference>
<dbReference type="GO" id="GO:0007155">
    <property type="term" value="P:cell adhesion"/>
    <property type="evidence" value="ECO:0007669"/>
    <property type="project" value="UniProtKB-KW"/>
</dbReference>
<keyword evidence="4 20" id="KW-0732">Signal</keyword>
<evidence type="ECO:0000256" key="2">
    <source>
        <dbReference type="ARBA" id="ARBA00022475"/>
    </source>
</evidence>
<feature type="chain" id="PRO_5035181144" description="B-cell receptor CD22" evidence="20">
    <location>
        <begin position="22"/>
        <end position="1271"/>
    </location>
</feature>
<evidence type="ECO:0000256" key="4">
    <source>
        <dbReference type="ARBA" id="ARBA00022729"/>
    </source>
</evidence>
<evidence type="ECO:0000256" key="6">
    <source>
        <dbReference type="ARBA" id="ARBA00022737"/>
    </source>
</evidence>
<dbReference type="InterPro" id="IPR056386">
    <property type="entry name" value="Ig_CD22"/>
</dbReference>
<evidence type="ECO:0000256" key="16">
    <source>
        <dbReference type="ARBA" id="ARBA00045430"/>
    </source>
</evidence>
<proteinExistence type="inferred from homology"/>
<dbReference type="GO" id="GO:0019903">
    <property type="term" value="F:protein phosphatase binding"/>
    <property type="evidence" value="ECO:0000318"/>
    <property type="project" value="GO_Central"/>
</dbReference>
<evidence type="ECO:0000256" key="10">
    <source>
        <dbReference type="ARBA" id="ARBA00023157"/>
    </source>
</evidence>
<keyword evidence="9 19" id="KW-0472">Membrane</keyword>
<dbReference type="GO" id="GO:0055037">
    <property type="term" value="C:recycling endosome"/>
    <property type="evidence" value="ECO:0000318"/>
    <property type="project" value="GO_Central"/>
</dbReference>
<dbReference type="PANTHER" id="PTHR46958">
    <property type="entry name" value="B-CELL RECEPTOR CD22"/>
    <property type="match status" value="1"/>
</dbReference>
<protein>
    <recommendedName>
        <fullName evidence="14">B-cell receptor CD22</fullName>
    </recommendedName>
    <alternativeName>
        <fullName evidence="15">Sialic acid-binding Ig-like lectin 2</fullName>
    </alternativeName>
</protein>
<dbReference type="Pfam" id="PF24518">
    <property type="entry name" value="Ig_CD22"/>
    <property type="match status" value="1"/>
</dbReference>
<dbReference type="InterPro" id="IPR036179">
    <property type="entry name" value="Ig-like_dom_sf"/>
</dbReference>
<name>A0A8J1LAN2_XENLA</name>
<dbReference type="InterPro" id="IPR013783">
    <property type="entry name" value="Ig-like_fold"/>
</dbReference>
<dbReference type="InterPro" id="IPR003599">
    <property type="entry name" value="Ig_sub"/>
</dbReference>
<dbReference type="GO" id="GO:0030246">
    <property type="term" value="F:carbohydrate binding"/>
    <property type="evidence" value="ECO:0007669"/>
    <property type="project" value="UniProtKB-KW"/>
</dbReference>
<feature type="domain" description="Ig-like" evidence="21">
    <location>
        <begin position="342"/>
        <end position="423"/>
    </location>
</feature>
<evidence type="ECO:0000256" key="13">
    <source>
        <dbReference type="ARBA" id="ARBA00038361"/>
    </source>
</evidence>
<dbReference type="GO" id="GO:0042609">
    <property type="term" value="F:CD4 receptor binding"/>
    <property type="evidence" value="ECO:0000318"/>
    <property type="project" value="GO_Central"/>
</dbReference>
<dbReference type="Pfam" id="PF13895">
    <property type="entry name" value="Ig_2"/>
    <property type="match status" value="4"/>
</dbReference>
<dbReference type="Gene3D" id="2.60.40.10">
    <property type="entry name" value="Immunoglobulins"/>
    <property type="match status" value="9"/>
</dbReference>
<evidence type="ECO:0000256" key="18">
    <source>
        <dbReference type="SAM" id="MobiDB-lite"/>
    </source>
</evidence>
<accession>A0A8J1LAN2</accession>
<dbReference type="Pfam" id="PF08205">
    <property type="entry name" value="C2-set_2"/>
    <property type="match status" value="1"/>
</dbReference>
<evidence type="ECO:0000256" key="9">
    <source>
        <dbReference type="ARBA" id="ARBA00023136"/>
    </source>
</evidence>
<dbReference type="OrthoDB" id="6250964at2759"/>
<sequence length="1271" mass="143831">MDKGLIEGFLLVFSAVYPGFCHTTWKDDPVYFPEQITAWKGSCVLIPCYEKYNSRIKNFLWYHNPVYDKNQSKWTGTIVYQMKDSVNVESHNMRTSRYQESGKCGIVLADVQEGDRGIYKLRIDYGDNLWMTKKSVSLTVSDSTPEFMIKPVEVGRESQKLTLSCYINYYCPDDSIRLSWAGDVKGDEKQIFPKIKESLDNKETIRTETTLSFNPIWTDHNKTIECVLTRGNNKVSKTVVLNIQYPPKNPEVVLQPKKTSYVEGSNVQLRCSINSSNPEVSQITWFKDGNSWAYEKGNNKPNDYIIIDRIKEEHRGSYTCKAANKIGDTPSKPVFINVLYPPKDVRIKPQSPVVEGISASLHCSVGRSNPAVSEYRWYKDTVLQSYRNNQIKFPGIKWTDSGNYTCEARNDIGNVLSQPVPLNVMYAPVNIMISCTPSNPVPEHTKVTLTCKAQAYPTTITYAIYKDGVLLQDSQSLVLHDIQLNNKGKYYCTARNVFGRRTSDIIDLSVTSEWIQGDPDDDDNAAPPPDQAPPPHRAAPLPERAPPPDQAAPPPNQGLSVGTQTENARYDHTELLVTLIHQVNAIRQELAEVRDIVESLQRVIAPPSPPPLAYDCWNKPTHSRNLFAQPRIDGDRNFIRPPPKADWRKPSTNEALFYGITSTVNYIRCSFGILLVLIIFLIVGFHFRDWKNKATDDETESQYINMNQETHFTLTSFSKYYRKNFSRFFLSSTTKTLGQQWTFPKNMKALRGSCVEIPCSYTRPASLKPPNVIWYLFHSYNYIKVFDSQNYRTVSANYRSRTKLVLNALNSCTLHISNVRSEDEDYYYPGVDDYNAYDLSSRTVHLSITDTPNRLNLQVPREMAEGTPITIRCSVEHSCGSIPPTLRWNKRGHLVRTGQQPLSGGTWEAISEIAYTPSYEDDETEIQCSATYPNGQITRQTATLNIKYPPKNIKVLIRQKEIQEEDDVTLSCFSSSKLEINRYEWFKGVEKTKLPAEGKELTVRNVSWVTDPYSCSAWNSQGRAESALTLIPVQFAPKKVQIIKVENQDGSVELKCNFSSSSPGVTHFTWLRNDVPLLTQTEPIIILEDADENSGKYQCIAHNKIGNSSSDKQVSIQFQGETAVDLAMVLGIAAGVIAFVLIILIIYGCISKRKKSPQTDAIFGSIPVPSMAEAPPFKMDDNVYDTINEGKYRVTSDSGSTSPLYSSSRKSKLLKKEDEDFYYYAADNKGQEEPEEVEYAAIGFSQHNQPNEASQQDGHHTEHAVYAILKN</sequence>
<dbReference type="PROSITE" id="PS50835">
    <property type="entry name" value="IG_LIKE"/>
    <property type="match status" value="7"/>
</dbReference>
<dbReference type="PANTHER" id="PTHR46958:SF1">
    <property type="entry name" value="B-CELL RECEPTOR CD22"/>
    <property type="match status" value="1"/>
</dbReference>
<evidence type="ECO:0000256" key="19">
    <source>
        <dbReference type="SAM" id="Phobius"/>
    </source>
</evidence>
<evidence type="ECO:0000256" key="1">
    <source>
        <dbReference type="ARBA" id="ARBA00004251"/>
    </source>
</evidence>
<keyword evidence="2" id="KW-1003">Cell membrane</keyword>
<evidence type="ECO:0000256" key="17">
    <source>
        <dbReference type="ARBA" id="ARBA00046458"/>
    </source>
</evidence>
<dbReference type="SMART" id="SM00408">
    <property type="entry name" value="IGc2"/>
    <property type="match status" value="5"/>
</dbReference>
<dbReference type="RefSeq" id="XP_041426588.1">
    <property type="nucleotide sequence ID" value="XM_041570654.1"/>
</dbReference>
<dbReference type="InterPro" id="IPR007110">
    <property type="entry name" value="Ig-like_dom"/>
</dbReference>
<evidence type="ECO:0000256" key="3">
    <source>
        <dbReference type="ARBA" id="ARBA00022692"/>
    </source>
</evidence>
<dbReference type="GO" id="GO:0030888">
    <property type="term" value="P:regulation of B cell proliferation"/>
    <property type="evidence" value="ECO:0000318"/>
    <property type="project" value="GO_Central"/>
</dbReference>
<dbReference type="InterPro" id="IPR013162">
    <property type="entry name" value="CD80_C2-set"/>
</dbReference>
<dbReference type="GO" id="GO:0070062">
    <property type="term" value="C:extracellular exosome"/>
    <property type="evidence" value="ECO:0007669"/>
    <property type="project" value="TreeGrafter"/>
</dbReference>
<keyword evidence="8 19" id="KW-1133">Transmembrane helix</keyword>
<evidence type="ECO:0000256" key="12">
    <source>
        <dbReference type="ARBA" id="ARBA00023319"/>
    </source>
</evidence>
<feature type="region of interest" description="Disordered" evidence="18">
    <location>
        <begin position="514"/>
        <end position="562"/>
    </location>
</feature>
<evidence type="ECO:0000256" key="8">
    <source>
        <dbReference type="ARBA" id="ARBA00022989"/>
    </source>
</evidence>
<evidence type="ECO:0000259" key="21">
    <source>
        <dbReference type="PROSITE" id="PS50835"/>
    </source>
</evidence>
<feature type="transmembrane region" description="Helical" evidence="19">
    <location>
        <begin position="1126"/>
        <end position="1150"/>
    </location>
</feature>
<feature type="domain" description="Ig-like" evidence="21">
    <location>
        <begin position="145"/>
        <end position="242"/>
    </location>
</feature>
<dbReference type="GeneID" id="108705111"/>
<keyword evidence="10" id="KW-1015">Disulfide bond</keyword>
<dbReference type="InterPro" id="IPR003598">
    <property type="entry name" value="Ig_sub2"/>
</dbReference>
<evidence type="ECO:0000256" key="5">
    <source>
        <dbReference type="ARBA" id="ARBA00022734"/>
    </source>
</evidence>
<comment type="subcellular location">
    <subcellularLocation>
        <location evidence="1">Cell membrane</location>
        <topology evidence="1">Single-pass type I membrane protein</topology>
    </subcellularLocation>
</comment>
<evidence type="ECO:0000256" key="20">
    <source>
        <dbReference type="SAM" id="SignalP"/>
    </source>
</evidence>
<comment type="subunit">
    <text evidence="17">Predominantly monomer of isoform CD22-beta. Also found as heterodimer of isoform CD22-beta and a shorter isoform. Interacts with PTPN6/SHP-1, LYN, SYK, PIK3R1/PIK3R2 and PLCG1 upon phosphorylation. Interacts with GRB2, INPP5D and SHC1 upon phosphorylation. May form a complex with INPP5D/SHIP, GRB2 and SHC1.</text>
</comment>
<dbReference type="GO" id="GO:0042113">
    <property type="term" value="P:B cell activation"/>
    <property type="evidence" value="ECO:0000318"/>
    <property type="project" value="GO_Central"/>
</dbReference>
<dbReference type="Pfam" id="PF07686">
    <property type="entry name" value="V-set"/>
    <property type="match status" value="1"/>
</dbReference>
<feature type="domain" description="Ig-like" evidence="21">
    <location>
        <begin position="250"/>
        <end position="337"/>
    </location>
</feature>
<dbReference type="SMART" id="SM00409">
    <property type="entry name" value="IG"/>
    <property type="match status" value="9"/>
</dbReference>
<evidence type="ECO:0000313" key="22">
    <source>
        <dbReference type="Proteomes" id="UP000186698"/>
    </source>
</evidence>
<keyword evidence="11" id="KW-0325">Glycoprotein</keyword>
<dbReference type="Proteomes" id="UP000186698">
    <property type="component" value="Chromosome 7S"/>
</dbReference>
<dbReference type="GO" id="GO:0050859">
    <property type="term" value="P:negative regulation of B cell receptor signaling pathway"/>
    <property type="evidence" value="ECO:0000318"/>
    <property type="project" value="GO_Central"/>
</dbReference>
<comment type="similarity">
    <text evidence="13">Belongs to the immunoglobulin superfamily. SIGLEC (sialic acid binding Ig-like lectin) family.</text>
</comment>
<feature type="transmembrane region" description="Helical" evidence="19">
    <location>
        <begin position="666"/>
        <end position="687"/>
    </location>
</feature>
<dbReference type="SUPFAM" id="SSF48726">
    <property type="entry name" value="Immunoglobulin"/>
    <property type="match status" value="9"/>
</dbReference>
<dbReference type="KEGG" id="xla:108705111"/>
<dbReference type="GO" id="GO:0005769">
    <property type="term" value="C:early endosome"/>
    <property type="evidence" value="ECO:0000318"/>
    <property type="project" value="GO_Central"/>
</dbReference>
<dbReference type="GO" id="GO:0033691">
    <property type="term" value="F:sialic acid binding"/>
    <property type="evidence" value="ECO:0000318"/>
    <property type="project" value="GO_Central"/>
</dbReference>
<gene>
    <name evidence="23" type="primary">LOC108705111</name>
</gene>
<evidence type="ECO:0000313" key="23">
    <source>
        <dbReference type="RefSeq" id="XP_041426588.1"/>
    </source>
</evidence>
<feature type="domain" description="Ig-like" evidence="21">
    <location>
        <begin position="428"/>
        <end position="511"/>
    </location>
</feature>
<keyword evidence="5" id="KW-0430">Lectin</keyword>
<comment type="function">
    <text evidence="16">Most highly expressed siglec (sialic acid-binding immunoglobulin-like lectin) on B-cells that plays a role in various aspects of B-cell biology including differentiation, antigen presentation, and trafficking to bone marrow. Binds to alpha 2,6-linked sialic acid residues of surface molecules such as CD22 itself, CD45 and IgM in a cis configuration. Can also bind to ligands on other cells as an adhesion molecule in a trans configuration. Acts as an inhibitory coreceptor on the surface of B-cells and inhibits B-cell receptor induced signaling, characterized by inhibition of the calcium mobilization and cellular activation. Mechanistically, the immunoreceptor tyrosine-based inhibitory motif domain is phosphorylated by the Src kinase LYN, which in turn leads to the recruitment of the protein tyrosine phosphatase 1/PTPN6, leading to the negative regulation of BCR signaling. If this negative signaling from is of sufficient strength, apoptosis of the B-cell can be induced.</text>
</comment>
<feature type="domain" description="Ig-like" evidence="21">
    <location>
        <begin position="1037"/>
        <end position="1115"/>
    </location>
</feature>
<reference evidence="23" key="1">
    <citation type="submission" date="2025-08" db="UniProtKB">
        <authorList>
            <consortium name="RefSeq"/>
        </authorList>
    </citation>
    <scope>IDENTIFICATION</scope>
    <source>
        <strain evidence="23">J_2021</strain>
        <tissue evidence="23">Erythrocytes</tissue>
    </source>
</reference>
<evidence type="ECO:0000256" key="15">
    <source>
        <dbReference type="ARBA" id="ARBA00041781"/>
    </source>
</evidence>